<dbReference type="Gene3D" id="1.20.1070.10">
    <property type="entry name" value="Rhodopsin 7-helix transmembrane proteins"/>
    <property type="match status" value="1"/>
</dbReference>
<reference evidence="2 3" key="1">
    <citation type="journal article" date="2021" name="Elife">
        <title>Chloroplast acquisition without the gene transfer in kleptoplastic sea slugs, Plakobranchus ocellatus.</title>
        <authorList>
            <person name="Maeda T."/>
            <person name="Takahashi S."/>
            <person name="Yoshida T."/>
            <person name="Shimamura S."/>
            <person name="Takaki Y."/>
            <person name="Nagai Y."/>
            <person name="Toyoda A."/>
            <person name="Suzuki Y."/>
            <person name="Arimoto A."/>
            <person name="Ishii H."/>
            <person name="Satoh N."/>
            <person name="Nishiyama T."/>
            <person name="Hasebe M."/>
            <person name="Maruyama T."/>
            <person name="Minagawa J."/>
            <person name="Obokata J."/>
            <person name="Shigenobu S."/>
        </authorList>
    </citation>
    <scope>NUCLEOTIDE SEQUENCE [LARGE SCALE GENOMIC DNA]</scope>
</reference>
<evidence type="ECO:0000256" key="1">
    <source>
        <dbReference type="SAM" id="MobiDB-lite"/>
    </source>
</evidence>
<feature type="compositionally biased region" description="Low complexity" evidence="1">
    <location>
        <begin position="63"/>
        <end position="74"/>
    </location>
</feature>
<gene>
    <name evidence="2" type="ORF">ElyMa_001547800</name>
</gene>
<dbReference type="Proteomes" id="UP000762676">
    <property type="component" value="Unassembled WGS sequence"/>
</dbReference>
<comment type="caution">
    <text evidence="2">The sequence shown here is derived from an EMBL/GenBank/DDBJ whole genome shotgun (WGS) entry which is preliminary data.</text>
</comment>
<proteinExistence type="predicted"/>
<dbReference type="AlphaFoldDB" id="A0AAV4JCY7"/>
<evidence type="ECO:0008006" key="4">
    <source>
        <dbReference type="Google" id="ProtNLM"/>
    </source>
</evidence>
<sequence length="132" mass="14452">MNAAINFAIYCVTGRKFRDVFREVLCCVGIRSRPSGTHNTNSSSSNSSNRSGRGGRRNKHVTSSNNSRNSLNSSGHNELGNRFHRWLCGSRGASRRFGGVLRLRSSTTCSTITSHDVTHDGAETMIALKTPH</sequence>
<feature type="compositionally biased region" description="Low complexity" evidence="1">
    <location>
        <begin position="41"/>
        <end position="51"/>
    </location>
</feature>
<dbReference type="SUPFAM" id="SSF81321">
    <property type="entry name" value="Family A G protein-coupled receptor-like"/>
    <property type="match status" value="1"/>
</dbReference>
<protein>
    <recommendedName>
        <fullName evidence="4">G-protein coupled receptors family 1 profile domain-containing protein</fullName>
    </recommendedName>
</protein>
<evidence type="ECO:0000313" key="3">
    <source>
        <dbReference type="Proteomes" id="UP000762676"/>
    </source>
</evidence>
<dbReference type="EMBL" id="BMAT01003075">
    <property type="protein sequence ID" value="GFS19553.1"/>
    <property type="molecule type" value="Genomic_DNA"/>
</dbReference>
<evidence type="ECO:0000313" key="2">
    <source>
        <dbReference type="EMBL" id="GFS19553.1"/>
    </source>
</evidence>
<keyword evidence="3" id="KW-1185">Reference proteome</keyword>
<organism evidence="2 3">
    <name type="scientific">Elysia marginata</name>
    <dbReference type="NCBI Taxonomy" id="1093978"/>
    <lineage>
        <taxon>Eukaryota</taxon>
        <taxon>Metazoa</taxon>
        <taxon>Spiralia</taxon>
        <taxon>Lophotrochozoa</taxon>
        <taxon>Mollusca</taxon>
        <taxon>Gastropoda</taxon>
        <taxon>Heterobranchia</taxon>
        <taxon>Euthyneura</taxon>
        <taxon>Panpulmonata</taxon>
        <taxon>Sacoglossa</taxon>
        <taxon>Placobranchoidea</taxon>
        <taxon>Plakobranchidae</taxon>
        <taxon>Elysia</taxon>
    </lineage>
</organism>
<feature type="region of interest" description="Disordered" evidence="1">
    <location>
        <begin position="35"/>
        <end position="76"/>
    </location>
</feature>
<accession>A0AAV4JCY7</accession>
<name>A0AAV4JCY7_9GAST</name>